<keyword evidence="2" id="KW-1185">Reference proteome</keyword>
<proteinExistence type="predicted"/>
<evidence type="ECO:0000313" key="2">
    <source>
        <dbReference type="Proteomes" id="UP000814033"/>
    </source>
</evidence>
<accession>A0ACB8RT85</accession>
<evidence type="ECO:0000313" key="1">
    <source>
        <dbReference type="EMBL" id="KAI0047404.1"/>
    </source>
</evidence>
<dbReference type="Proteomes" id="UP000814033">
    <property type="component" value="Unassembled WGS sequence"/>
</dbReference>
<sequence>MAAECVLPAFNEDAGPNTIVAAEAERKRTSLRLRVDPVIVRNIELQGVMVLAQCSHRMAYLTFSRPVWHTLLQQLVDAYIPIPNSLSHELSSAELRAIVLRAVRRHKRWSHTRLSIDAPLSVPTEPRCQSQPTLRCITPGLPTLHLFPDTGTGIC</sequence>
<organism evidence="1 2">
    <name type="scientific">Auriscalpium vulgare</name>
    <dbReference type="NCBI Taxonomy" id="40419"/>
    <lineage>
        <taxon>Eukaryota</taxon>
        <taxon>Fungi</taxon>
        <taxon>Dikarya</taxon>
        <taxon>Basidiomycota</taxon>
        <taxon>Agaricomycotina</taxon>
        <taxon>Agaricomycetes</taxon>
        <taxon>Russulales</taxon>
        <taxon>Auriscalpiaceae</taxon>
        <taxon>Auriscalpium</taxon>
    </lineage>
</organism>
<comment type="caution">
    <text evidence="1">The sequence shown here is derived from an EMBL/GenBank/DDBJ whole genome shotgun (WGS) entry which is preliminary data.</text>
</comment>
<protein>
    <submittedName>
        <fullName evidence="1">Uncharacterized protein</fullName>
    </submittedName>
</protein>
<gene>
    <name evidence="1" type="ORF">FA95DRAFT_1226166</name>
</gene>
<reference evidence="1" key="1">
    <citation type="submission" date="2021-02" db="EMBL/GenBank/DDBJ databases">
        <authorList>
            <consortium name="DOE Joint Genome Institute"/>
            <person name="Ahrendt S."/>
            <person name="Looney B.P."/>
            <person name="Miyauchi S."/>
            <person name="Morin E."/>
            <person name="Drula E."/>
            <person name="Courty P.E."/>
            <person name="Chicoki N."/>
            <person name="Fauchery L."/>
            <person name="Kohler A."/>
            <person name="Kuo A."/>
            <person name="Labutti K."/>
            <person name="Pangilinan J."/>
            <person name="Lipzen A."/>
            <person name="Riley R."/>
            <person name="Andreopoulos W."/>
            <person name="He G."/>
            <person name="Johnson J."/>
            <person name="Barry K.W."/>
            <person name="Grigoriev I.V."/>
            <person name="Nagy L."/>
            <person name="Hibbett D."/>
            <person name="Henrissat B."/>
            <person name="Matheny P.B."/>
            <person name="Labbe J."/>
            <person name="Martin F."/>
        </authorList>
    </citation>
    <scope>NUCLEOTIDE SEQUENCE</scope>
    <source>
        <strain evidence="1">FP105234-sp</strain>
    </source>
</reference>
<dbReference type="EMBL" id="MU275905">
    <property type="protein sequence ID" value="KAI0047404.1"/>
    <property type="molecule type" value="Genomic_DNA"/>
</dbReference>
<reference evidence="1" key="2">
    <citation type="journal article" date="2022" name="New Phytol.">
        <title>Evolutionary transition to the ectomycorrhizal habit in the genomes of a hyperdiverse lineage of mushroom-forming fungi.</title>
        <authorList>
            <person name="Looney B."/>
            <person name="Miyauchi S."/>
            <person name="Morin E."/>
            <person name="Drula E."/>
            <person name="Courty P.E."/>
            <person name="Kohler A."/>
            <person name="Kuo A."/>
            <person name="LaButti K."/>
            <person name="Pangilinan J."/>
            <person name="Lipzen A."/>
            <person name="Riley R."/>
            <person name="Andreopoulos W."/>
            <person name="He G."/>
            <person name="Johnson J."/>
            <person name="Nolan M."/>
            <person name="Tritt A."/>
            <person name="Barry K.W."/>
            <person name="Grigoriev I.V."/>
            <person name="Nagy L.G."/>
            <person name="Hibbett D."/>
            <person name="Henrissat B."/>
            <person name="Matheny P.B."/>
            <person name="Labbe J."/>
            <person name="Martin F.M."/>
        </authorList>
    </citation>
    <scope>NUCLEOTIDE SEQUENCE</scope>
    <source>
        <strain evidence="1">FP105234-sp</strain>
    </source>
</reference>
<name>A0ACB8RT85_9AGAM</name>